<keyword evidence="1" id="KW-0732">Signal</keyword>
<dbReference type="EMBL" id="NMUH01009940">
    <property type="protein sequence ID" value="MQM20561.1"/>
    <property type="molecule type" value="Genomic_DNA"/>
</dbReference>
<organism evidence="2 3">
    <name type="scientific">Colocasia esculenta</name>
    <name type="common">Wild taro</name>
    <name type="synonym">Arum esculentum</name>
    <dbReference type="NCBI Taxonomy" id="4460"/>
    <lineage>
        <taxon>Eukaryota</taxon>
        <taxon>Viridiplantae</taxon>
        <taxon>Streptophyta</taxon>
        <taxon>Embryophyta</taxon>
        <taxon>Tracheophyta</taxon>
        <taxon>Spermatophyta</taxon>
        <taxon>Magnoliopsida</taxon>
        <taxon>Liliopsida</taxon>
        <taxon>Araceae</taxon>
        <taxon>Aroideae</taxon>
        <taxon>Colocasieae</taxon>
        <taxon>Colocasia</taxon>
    </lineage>
</organism>
<keyword evidence="3" id="KW-1185">Reference proteome</keyword>
<evidence type="ECO:0000313" key="3">
    <source>
        <dbReference type="Proteomes" id="UP000652761"/>
    </source>
</evidence>
<evidence type="ECO:0000313" key="2">
    <source>
        <dbReference type="EMBL" id="MQM20561.1"/>
    </source>
</evidence>
<dbReference type="AlphaFoldDB" id="A0A843XN25"/>
<reference evidence="2" key="1">
    <citation type="submission" date="2017-07" db="EMBL/GenBank/DDBJ databases">
        <title>Taro Niue Genome Assembly and Annotation.</title>
        <authorList>
            <person name="Atibalentja N."/>
            <person name="Keating K."/>
            <person name="Fields C.J."/>
        </authorList>
    </citation>
    <scope>NUCLEOTIDE SEQUENCE</scope>
    <source>
        <strain evidence="2">Niue_2</strain>
        <tissue evidence="2">Leaf</tissue>
    </source>
</reference>
<accession>A0A843XN25</accession>
<gene>
    <name evidence="2" type="ORF">Taro_053582</name>
</gene>
<feature type="signal peptide" evidence="1">
    <location>
        <begin position="1"/>
        <end position="28"/>
    </location>
</feature>
<sequence>MGSWQCGPQLWCWLVSTVAGPFVRGCEAERSVLSILDTLTLVFELYVRLRERRQWDSDL</sequence>
<comment type="caution">
    <text evidence="2">The sequence shown here is derived from an EMBL/GenBank/DDBJ whole genome shotgun (WGS) entry which is preliminary data.</text>
</comment>
<feature type="chain" id="PRO_5032297006" evidence="1">
    <location>
        <begin position="29"/>
        <end position="59"/>
    </location>
</feature>
<name>A0A843XN25_COLES</name>
<proteinExistence type="predicted"/>
<protein>
    <submittedName>
        <fullName evidence="2">Uncharacterized protein</fullName>
    </submittedName>
</protein>
<evidence type="ECO:0000256" key="1">
    <source>
        <dbReference type="SAM" id="SignalP"/>
    </source>
</evidence>
<dbReference type="Proteomes" id="UP000652761">
    <property type="component" value="Unassembled WGS sequence"/>
</dbReference>